<evidence type="ECO:0000313" key="1">
    <source>
        <dbReference type="EMBL" id="CEJ55059.1"/>
    </source>
</evidence>
<dbReference type="EMBL" id="CDHK01000001">
    <property type="protein sequence ID" value="CEJ55059.1"/>
    <property type="molecule type" value="Genomic_DNA"/>
</dbReference>
<organism evidence="1 2">
    <name type="scientific">Penicillium brasilianum</name>
    <dbReference type="NCBI Taxonomy" id="104259"/>
    <lineage>
        <taxon>Eukaryota</taxon>
        <taxon>Fungi</taxon>
        <taxon>Dikarya</taxon>
        <taxon>Ascomycota</taxon>
        <taxon>Pezizomycotina</taxon>
        <taxon>Eurotiomycetes</taxon>
        <taxon>Eurotiomycetidae</taxon>
        <taxon>Eurotiales</taxon>
        <taxon>Aspergillaceae</taxon>
        <taxon>Penicillium</taxon>
    </lineage>
</organism>
<accession>A0A0F7TE85</accession>
<dbReference type="AlphaFoldDB" id="A0A0F7TE85"/>
<name>A0A0F7TE85_PENBI</name>
<reference evidence="2" key="1">
    <citation type="journal article" date="2015" name="Genome Announc.">
        <title>Draft genome sequence of the fungus Penicillium brasilianum MG11.</title>
        <authorList>
            <person name="Horn F."/>
            <person name="Linde J."/>
            <person name="Mattern D.J."/>
            <person name="Walther G."/>
            <person name="Guthke R."/>
            <person name="Brakhage A.A."/>
            <person name="Valiante V."/>
        </authorList>
    </citation>
    <scope>NUCLEOTIDE SEQUENCE [LARGE SCALE GENOMIC DNA]</scope>
    <source>
        <strain evidence="2">MG11</strain>
    </source>
</reference>
<keyword evidence="2" id="KW-1185">Reference proteome</keyword>
<proteinExistence type="predicted"/>
<evidence type="ECO:0000313" key="2">
    <source>
        <dbReference type="Proteomes" id="UP000042958"/>
    </source>
</evidence>
<sequence>MISAYMKLASTMNTHLLKPNHTSILHRSSNSRYAPNPPNTQTVINLSINLGQTLVENLWRAAVLFLKRGGYYGGRDAKSGEGDAAILEGSNWTCREEG</sequence>
<protein>
    <submittedName>
        <fullName evidence="1">Uncharacterized protein</fullName>
    </submittedName>
</protein>
<gene>
    <name evidence="1" type="ORF">PMG11_01337</name>
</gene>
<dbReference type="Proteomes" id="UP000042958">
    <property type="component" value="Unassembled WGS sequence"/>
</dbReference>